<comment type="caution">
    <text evidence="3">The sequence shown here is derived from an EMBL/GenBank/DDBJ whole genome shotgun (WGS) entry which is preliminary data.</text>
</comment>
<evidence type="ECO:0000313" key="3">
    <source>
        <dbReference type="EMBL" id="EWM53295.1"/>
    </source>
</evidence>
<evidence type="ECO:0000313" key="4">
    <source>
        <dbReference type="Proteomes" id="UP000019365"/>
    </source>
</evidence>
<evidence type="ECO:0000256" key="1">
    <source>
        <dbReference type="SAM" id="MobiDB-lite"/>
    </source>
</evidence>
<evidence type="ECO:0008006" key="5">
    <source>
        <dbReference type="Google" id="ProtNLM"/>
    </source>
</evidence>
<accession>W7UX89</accession>
<evidence type="ECO:0000256" key="2">
    <source>
        <dbReference type="SAM" id="SignalP"/>
    </source>
</evidence>
<dbReference type="OrthoDB" id="1822796at2"/>
<reference evidence="3 4" key="1">
    <citation type="journal article" date="2014" name="PLoS ONE">
        <title>Rumen cellulosomics: divergent fiber-degrading strategies revealed by comparative genome-wide analysis of six ruminococcal strains.</title>
        <authorList>
            <person name="Dassa B."/>
            <person name="Borovok I."/>
            <person name="Ruimy-Israeli V."/>
            <person name="Lamed R."/>
            <person name="Flint H.J."/>
            <person name="Duncan S.H."/>
            <person name="Henrissat B."/>
            <person name="Coutinho P."/>
            <person name="Morrison M."/>
            <person name="Mosoni P."/>
            <person name="Yeoman C.J."/>
            <person name="White B.A."/>
            <person name="Bayer E.A."/>
        </authorList>
    </citation>
    <scope>NUCLEOTIDE SEQUENCE [LARGE SCALE GENOMIC DNA]</scope>
    <source>
        <strain evidence="3 4">007c</strain>
    </source>
</reference>
<feature type="compositionally biased region" description="Low complexity" evidence="1">
    <location>
        <begin position="48"/>
        <end position="57"/>
    </location>
</feature>
<protein>
    <recommendedName>
        <fullName evidence="5">Lipoprotein</fullName>
    </recommendedName>
</protein>
<feature type="compositionally biased region" description="Basic and acidic residues" evidence="1">
    <location>
        <begin position="59"/>
        <end position="74"/>
    </location>
</feature>
<proteinExistence type="predicted"/>
<organism evidence="3 4">
    <name type="scientific">Ruminococcus flavefaciens 007c</name>
    <dbReference type="NCBI Taxonomy" id="1341157"/>
    <lineage>
        <taxon>Bacteria</taxon>
        <taxon>Bacillati</taxon>
        <taxon>Bacillota</taxon>
        <taxon>Clostridia</taxon>
        <taxon>Eubacteriales</taxon>
        <taxon>Oscillospiraceae</taxon>
        <taxon>Ruminococcus</taxon>
    </lineage>
</organism>
<feature type="signal peptide" evidence="2">
    <location>
        <begin position="1"/>
        <end position="18"/>
    </location>
</feature>
<dbReference type="RefSeq" id="WP_037299603.1">
    <property type="nucleotide sequence ID" value="NZ_ATAX01000026.1"/>
</dbReference>
<keyword evidence="2" id="KW-0732">Signal</keyword>
<keyword evidence="4" id="KW-1185">Reference proteome</keyword>
<dbReference type="PATRIC" id="fig|1341157.4.peg.2066"/>
<dbReference type="EMBL" id="ATAX01000026">
    <property type="protein sequence ID" value="EWM53295.1"/>
    <property type="molecule type" value="Genomic_DNA"/>
</dbReference>
<dbReference type="Proteomes" id="UP000019365">
    <property type="component" value="Unassembled WGS sequence"/>
</dbReference>
<dbReference type="PROSITE" id="PS51257">
    <property type="entry name" value="PROKAR_LIPOPROTEIN"/>
    <property type="match status" value="1"/>
</dbReference>
<gene>
    <name evidence="3" type="ORF">RF007C_10000</name>
</gene>
<feature type="chain" id="PRO_5039052990" description="Lipoprotein" evidence="2">
    <location>
        <begin position="19"/>
        <end position="287"/>
    </location>
</feature>
<feature type="region of interest" description="Disordered" evidence="1">
    <location>
        <begin position="40"/>
        <end position="75"/>
    </location>
</feature>
<name>W7UX89_RUMFL</name>
<dbReference type="AlphaFoldDB" id="W7UX89"/>
<sequence>MKKAIIAIALGASVCSLAACGKTVDTDNIRTEETTKTVVTETTEENGTDGAVTTTKKAAGKDKTTSAVADDKAPAPESAVYIETDASLQADMSAYTDETAQSDPETEVDPVTGTAFKASRIENDVYTSPYAGISFRPYGSLKFKSFDDIHTQRGQALRMMAAEDRWQAMCFIDDGELINTDTATCVSFQFCNTKLRFAEMGDMSESSYINSYVMAYADLLGQTFSTPESVTLGGTIFQKVRVYGEDKNTPIHVIYVRKIDSDFILEISASLSAIGDEATFESHIETA</sequence>